<evidence type="ECO:0000313" key="2">
    <source>
        <dbReference type="EMBL" id="MDU0113801.1"/>
    </source>
</evidence>
<dbReference type="InterPro" id="IPR011009">
    <property type="entry name" value="Kinase-like_dom_sf"/>
</dbReference>
<dbReference type="InterPro" id="IPR015897">
    <property type="entry name" value="CHK_kinase-like"/>
</dbReference>
<evidence type="ECO:0000259" key="1">
    <source>
        <dbReference type="SMART" id="SM00587"/>
    </source>
</evidence>
<dbReference type="SMART" id="SM00587">
    <property type="entry name" value="CHK"/>
    <property type="match status" value="1"/>
</dbReference>
<accession>A0ABU3R2A5</accession>
<dbReference type="RefSeq" id="WP_315947406.1">
    <property type="nucleotide sequence ID" value="NZ_JAWCUA010000010.1"/>
</dbReference>
<reference evidence="2 3" key="1">
    <citation type="submission" date="2023-10" db="EMBL/GenBank/DDBJ databases">
        <title>Psychrosphaera aquimaarina strain SW33 isolated from seawater.</title>
        <authorList>
            <person name="Bayburt H."/>
            <person name="Kim J.M."/>
            <person name="Choi B.J."/>
            <person name="Jeon C.O."/>
        </authorList>
    </citation>
    <scope>NUCLEOTIDE SEQUENCE [LARGE SCALE GENOMIC DNA]</scope>
    <source>
        <strain evidence="2 3">KCTC 52743</strain>
    </source>
</reference>
<dbReference type="SUPFAM" id="SSF56112">
    <property type="entry name" value="Protein kinase-like (PK-like)"/>
    <property type="match status" value="1"/>
</dbReference>
<dbReference type="PANTHER" id="PTHR11012:SF30">
    <property type="entry name" value="PROTEIN KINASE-LIKE DOMAIN-CONTAINING"/>
    <property type="match status" value="1"/>
</dbReference>
<evidence type="ECO:0000313" key="3">
    <source>
        <dbReference type="Proteomes" id="UP001257914"/>
    </source>
</evidence>
<dbReference type="Proteomes" id="UP001257914">
    <property type="component" value="Unassembled WGS sequence"/>
</dbReference>
<dbReference type="Gene3D" id="3.90.1200.10">
    <property type="match status" value="1"/>
</dbReference>
<sequence>MTSKLKNNVHSDSPFVQNLLPKLQQTMQDNSVVFVEQLQALWSGYGSIVRCYSKHKNLSYIVKYIQTSNSATEHPRGWNTDNSHQRKVRSYQIETEFYRRYSSLCAQNCKVPALHKIVELEDGCLLVMEDLHASGYNISADKNDWHKLKLAITWLANFHSTFMFNTADGLWSQGGYWHLDTRQDELAVMPEGELKQHATKLDRCLTNAKYQTLIHGDAKFENLCFHTNECDVAAVDFQYVGKGAGVVDLAYLAGSALEQTSLEKYGDQILELYLKALKLALTQTHPTLDFDQLSAEYSRLYPIAWADFYRFLLGWNPNSWKVNPYIKEMTTLALS</sequence>
<gene>
    <name evidence="2" type="ORF">RT723_12495</name>
</gene>
<protein>
    <submittedName>
        <fullName evidence="2">Phosphotransferase</fullName>
    </submittedName>
</protein>
<name>A0ABU3R2A5_9GAMM</name>
<dbReference type="Pfam" id="PF02958">
    <property type="entry name" value="EcKL"/>
    <property type="match status" value="1"/>
</dbReference>
<dbReference type="PANTHER" id="PTHR11012">
    <property type="entry name" value="PROTEIN KINASE-LIKE DOMAIN-CONTAINING"/>
    <property type="match status" value="1"/>
</dbReference>
<feature type="domain" description="CHK kinase-like" evidence="1">
    <location>
        <begin position="126"/>
        <end position="283"/>
    </location>
</feature>
<organism evidence="2 3">
    <name type="scientific">Psychrosphaera aquimarina</name>
    <dbReference type="NCBI Taxonomy" id="2044854"/>
    <lineage>
        <taxon>Bacteria</taxon>
        <taxon>Pseudomonadati</taxon>
        <taxon>Pseudomonadota</taxon>
        <taxon>Gammaproteobacteria</taxon>
        <taxon>Alteromonadales</taxon>
        <taxon>Pseudoalteromonadaceae</taxon>
        <taxon>Psychrosphaera</taxon>
    </lineage>
</organism>
<dbReference type="EMBL" id="JAWCUA010000010">
    <property type="protein sequence ID" value="MDU0113801.1"/>
    <property type="molecule type" value="Genomic_DNA"/>
</dbReference>
<keyword evidence="3" id="KW-1185">Reference proteome</keyword>
<proteinExistence type="predicted"/>
<dbReference type="InterPro" id="IPR004119">
    <property type="entry name" value="EcKL"/>
</dbReference>
<comment type="caution">
    <text evidence="2">The sequence shown here is derived from an EMBL/GenBank/DDBJ whole genome shotgun (WGS) entry which is preliminary data.</text>
</comment>